<gene>
    <name evidence="2" type="ORF">ABIE13_004073</name>
</gene>
<dbReference type="Proteomes" id="UP001549320">
    <property type="component" value="Unassembled WGS sequence"/>
</dbReference>
<reference evidence="2 3" key="1">
    <citation type="submission" date="2024-06" db="EMBL/GenBank/DDBJ databases">
        <title>Sorghum-associated microbial communities from plants grown in Nebraska, USA.</title>
        <authorList>
            <person name="Schachtman D."/>
        </authorList>
    </citation>
    <scope>NUCLEOTIDE SEQUENCE [LARGE SCALE GENOMIC DNA]</scope>
    <source>
        <strain evidence="2 3">2709</strain>
    </source>
</reference>
<protein>
    <submittedName>
        <fullName evidence="2">Uncharacterized protein</fullName>
    </submittedName>
</protein>
<comment type="caution">
    <text evidence="2">The sequence shown here is derived from an EMBL/GenBank/DDBJ whole genome shotgun (WGS) entry which is preliminary data.</text>
</comment>
<feature type="region of interest" description="Disordered" evidence="1">
    <location>
        <begin position="1"/>
        <end position="35"/>
    </location>
</feature>
<name>A0ABV2QD30_9BURK</name>
<evidence type="ECO:0000313" key="2">
    <source>
        <dbReference type="EMBL" id="MET4578950.1"/>
    </source>
</evidence>
<dbReference type="EMBL" id="JBEPSH010000008">
    <property type="protein sequence ID" value="MET4578950.1"/>
    <property type="molecule type" value="Genomic_DNA"/>
</dbReference>
<feature type="compositionally biased region" description="Polar residues" evidence="1">
    <location>
        <begin position="1"/>
        <end position="15"/>
    </location>
</feature>
<feature type="compositionally biased region" description="Polar residues" evidence="1">
    <location>
        <begin position="24"/>
        <end position="35"/>
    </location>
</feature>
<sequence>MSEAQNKVSGVTFLSDSVHDTHPGTVQNETLRSTL</sequence>
<accession>A0ABV2QD30</accession>
<proteinExistence type="predicted"/>
<keyword evidence="3" id="KW-1185">Reference proteome</keyword>
<evidence type="ECO:0000313" key="3">
    <source>
        <dbReference type="Proteomes" id="UP001549320"/>
    </source>
</evidence>
<organism evidence="2 3">
    <name type="scientific">Ottowia thiooxydans</name>
    <dbReference type="NCBI Taxonomy" id="219182"/>
    <lineage>
        <taxon>Bacteria</taxon>
        <taxon>Pseudomonadati</taxon>
        <taxon>Pseudomonadota</taxon>
        <taxon>Betaproteobacteria</taxon>
        <taxon>Burkholderiales</taxon>
        <taxon>Comamonadaceae</taxon>
        <taxon>Ottowia</taxon>
    </lineage>
</organism>
<evidence type="ECO:0000256" key="1">
    <source>
        <dbReference type="SAM" id="MobiDB-lite"/>
    </source>
</evidence>